<feature type="transmembrane region" description="Helical" evidence="6">
    <location>
        <begin position="126"/>
        <end position="146"/>
    </location>
</feature>
<feature type="transmembrane region" description="Helical" evidence="6">
    <location>
        <begin position="197"/>
        <end position="219"/>
    </location>
</feature>
<feature type="transmembrane region" description="Helical" evidence="6">
    <location>
        <begin position="170"/>
        <end position="190"/>
    </location>
</feature>
<dbReference type="InParanoid" id="A0A163DXF7"/>
<feature type="transmembrane region" description="Helical" evidence="6">
    <location>
        <begin position="486"/>
        <end position="507"/>
    </location>
</feature>
<evidence type="ECO:0000313" key="7">
    <source>
        <dbReference type="EMBL" id="OAD74020.1"/>
    </source>
</evidence>
<comment type="function">
    <text evidence="6">Probably involved in transport through the plasma membrane.</text>
</comment>
<keyword evidence="4 6" id="KW-1133">Transmembrane helix</keyword>
<sequence length="571" mass="63667">MEKSMPNIARFFSTLKNSLLEPNGARSAYAQMDQESENEDEYTSHSLFYSLQQDQMGIDSMPLTESNAYSDTSQLIFDQEELMGEPSALNLSTLSASRLNKSDYEESPIPPGITTIKTEKKYKDPLFGLAYCLLIIVYVLSGILLVCTTDSHALEKAAKGTTFKAISDSAGILTLMVFTTLLVGICWFHVLRKFTKAIVWGTVTCVPIIFVGLFIWALVESFQSYYYYGNQPSAQDSGLTIMSFIPLIISLFYMKLVFSGRHRINKTVAVIELACEILKSNPGILLVSLILLVVFISFSALWLLFFSRLWLLGHIEKSGSKSEAIWVVNDHVNMLVVFYLFIYMWTAAVLINMQRFVLSAVTAQWYFHRHEPATTNSEKAWKSALIRGSTTSLGTLAFGGLVLTLVQSMHLLAQYMKKYVKKSRPFVWIVSILLAYLEAIVSQINHYTISLAGITGESFCSSARSGTKMFRRNLLSGLLGDLLTKLILYIGALVISLVSGLGTYVFATHSLHSPHGYIIGMLAAIVPMYISQFFSYTMMSIVDASFLCYAIDLDTGMVHLSSAHNVFSGFD</sequence>
<feature type="transmembrane region" description="Helical" evidence="6">
    <location>
        <begin position="284"/>
        <end position="311"/>
    </location>
</feature>
<evidence type="ECO:0000256" key="1">
    <source>
        <dbReference type="ARBA" id="ARBA00004141"/>
    </source>
</evidence>
<keyword evidence="8" id="KW-1185">Reference proteome</keyword>
<reference evidence="8" key="1">
    <citation type="submission" date="2015-06" db="EMBL/GenBank/DDBJ databases">
        <title>Expansion of signal transduction pathways in fungi by whole-genome duplication.</title>
        <authorList>
            <consortium name="DOE Joint Genome Institute"/>
            <person name="Corrochano L.M."/>
            <person name="Kuo A."/>
            <person name="Marcet-Houben M."/>
            <person name="Polaino S."/>
            <person name="Salamov A."/>
            <person name="Villalobos J.M."/>
            <person name="Alvarez M.I."/>
            <person name="Avalos J."/>
            <person name="Benito E.P."/>
            <person name="Benoit I."/>
            <person name="Burger G."/>
            <person name="Camino L.P."/>
            <person name="Canovas D."/>
            <person name="Cerda-Olmedo E."/>
            <person name="Cheng J.-F."/>
            <person name="Dominguez A."/>
            <person name="Elias M."/>
            <person name="Eslava A.P."/>
            <person name="Glaser F."/>
            <person name="Grimwood J."/>
            <person name="Gutierrez G."/>
            <person name="Heitman J."/>
            <person name="Henrissat B."/>
            <person name="Iturriaga E.A."/>
            <person name="Lang B.F."/>
            <person name="Lavin J.L."/>
            <person name="Lee S."/>
            <person name="Li W."/>
            <person name="Lindquist E."/>
            <person name="Lopez-Garcia S."/>
            <person name="Luque E.M."/>
            <person name="Marcos A.T."/>
            <person name="Martin J."/>
            <person name="McCluskey K."/>
            <person name="Medina H.R."/>
            <person name="Miralles-Duran A."/>
            <person name="Miyazaki A."/>
            <person name="Munoz-Torres E."/>
            <person name="Oguiza J.A."/>
            <person name="Ohm R."/>
            <person name="Olmedo M."/>
            <person name="Orejas M."/>
            <person name="Ortiz-Castellanos L."/>
            <person name="Pisabarro A.G."/>
            <person name="Rodriguez-Romero J."/>
            <person name="Ruiz-Herrera J."/>
            <person name="Ruiz-Vazquez R."/>
            <person name="Sanz C."/>
            <person name="Schackwitz W."/>
            <person name="Schmutz J."/>
            <person name="Shahriari M."/>
            <person name="Shelest E."/>
            <person name="Silva-Franco F."/>
            <person name="Soanes D."/>
            <person name="Syed K."/>
            <person name="Tagua V.G."/>
            <person name="Talbot N.J."/>
            <person name="Thon M."/>
            <person name="De vries R.P."/>
            <person name="Wiebenga A."/>
            <person name="Yadav J.S."/>
            <person name="Braun E.L."/>
            <person name="Baker S."/>
            <person name="Garre V."/>
            <person name="Horwitz B."/>
            <person name="Torres-Martinez S."/>
            <person name="Idnurm A."/>
            <person name="Herrera-Estrella A."/>
            <person name="Gabaldon T."/>
            <person name="Grigoriev I.V."/>
        </authorList>
    </citation>
    <scope>NUCLEOTIDE SEQUENCE [LARGE SCALE GENOMIC DNA]</scope>
    <source>
        <strain evidence="8">NRRL 1555(-)</strain>
    </source>
</reference>
<dbReference type="FunCoup" id="A0A163DXF7">
    <property type="interactions" value="42"/>
</dbReference>
<dbReference type="PANTHER" id="PTHR12385">
    <property type="entry name" value="CHOLINE TRANSPORTER-LIKE (SLC FAMILY 44)"/>
    <property type="match status" value="1"/>
</dbReference>
<feature type="transmembrane region" description="Helical" evidence="6">
    <location>
        <begin position="331"/>
        <end position="351"/>
    </location>
</feature>
<keyword evidence="3 6" id="KW-0812">Transmembrane</keyword>
<comment type="similarity">
    <text evidence="2 6">Belongs to the CTL (choline transporter-like) family.</text>
</comment>
<dbReference type="VEuPathDB" id="FungiDB:PHYBLDRAFT_64967"/>
<gene>
    <name evidence="7" type="ORF">PHYBLDRAFT_64967</name>
</gene>
<evidence type="ECO:0000256" key="5">
    <source>
        <dbReference type="ARBA" id="ARBA00023136"/>
    </source>
</evidence>
<protein>
    <recommendedName>
        <fullName evidence="6">Protein PNS1</fullName>
    </recommendedName>
</protein>
<keyword evidence="5 6" id="KW-0472">Membrane</keyword>
<feature type="transmembrane region" description="Helical" evidence="6">
    <location>
        <begin position="239"/>
        <end position="258"/>
    </location>
</feature>
<dbReference type="GO" id="GO:0022857">
    <property type="term" value="F:transmembrane transporter activity"/>
    <property type="evidence" value="ECO:0007669"/>
    <property type="project" value="UniProtKB-UniRule"/>
</dbReference>
<dbReference type="PANTHER" id="PTHR12385:SF88">
    <property type="entry name" value="CHOLINE TRANSPORTER-LIKE PROTEIN CTL1"/>
    <property type="match status" value="1"/>
</dbReference>
<dbReference type="InterPro" id="IPR007603">
    <property type="entry name" value="Choline_transptr-like"/>
</dbReference>
<evidence type="ECO:0000256" key="6">
    <source>
        <dbReference type="RuleBase" id="RU368066"/>
    </source>
</evidence>
<dbReference type="Proteomes" id="UP000077315">
    <property type="component" value="Unassembled WGS sequence"/>
</dbReference>
<dbReference type="EMBL" id="KV440980">
    <property type="protein sequence ID" value="OAD74020.1"/>
    <property type="molecule type" value="Genomic_DNA"/>
</dbReference>
<dbReference type="OrthoDB" id="420519at2759"/>
<dbReference type="AlphaFoldDB" id="A0A163DXF7"/>
<name>A0A163DXF7_PHYB8</name>
<feature type="transmembrane region" description="Helical" evidence="6">
    <location>
        <begin position="425"/>
        <end position="441"/>
    </location>
</feature>
<dbReference type="GO" id="GO:0005886">
    <property type="term" value="C:plasma membrane"/>
    <property type="evidence" value="ECO:0007669"/>
    <property type="project" value="UniProtKB-SubCell"/>
</dbReference>
<dbReference type="STRING" id="763407.A0A163DXF7"/>
<comment type="subcellular location">
    <subcellularLocation>
        <location evidence="6">Cell membrane</location>
        <topology evidence="6">Multi-pass membrane protein</topology>
    </subcellularLocation>
    <subcellularLocation>
        <location evidence="1">Membrane</location>
        <topology evidence="1">Multi-pass membrane protein</topology>
    </subcellularLocation>
</comment>
<evidence type="ECO:0000256" key="4">
    <source>
        <dbReference type="ARBA" id="ARBA00022989"/>
    </source>
</evidence>
<organism evidence="7 8">
    <name type="scientific">Phycomyces blakesleeanus (strain ATCC 8743b / DSM 1359 / FGSC 10004 / NBRC 33097 / NRRL 1555)</name>
    <dbReference type="NCBI Taxonomy" id="763407"/>
    <lineage>
        <taxon>Eukaryota</taxon>
        <taxon>Fungi</taxon>
        <taxon>Fungi incertae sedis</taxon>
        <taxon>Mucoromycota</taxon>
        <taxon>Mucoromycotina</taxon>
        <taxon>Mucoromycetes</taxon>
        <taxon>Mucorales</taxon>
        <taxon>Phycomycetaceae</taxon>
        <taxon>Phycomyces</taxon>
    </lineage>
</organism>
<dbReference type="GeneID" id="29002286"/>
<dbReference type="Pfam" id="PF04515">
    <property type="entry name" value="Choline_transpo"/>
    <property type="match status" value="1"/>
</dbReference>
<evidence type="ECO:0000256" key="2">
    <source>
        <dbReference type="ARBA" id="ARBA00007168"/>
    </source>
</evidence>
<evidence type="ECO:0000313" key="8">
    <source>
        <dbReference type="Proteomes" id="UP000077315"/>
    </source>
</evidence>
<evidence type="ECO:0000256" key="3">
    <source>
        <dbReference type="ARBA" id="ARBA00022692"/>
    </source>
</evidence>
<feature type="transmembrane region" description="Helical" evidence="6">
    <location>
        <begin position="513"/>
        <end position="530"/>
    </location>
</feature>
<accession>A0A163DXF7</accession>
<proteinExistence type="inferred from homology"/>
<dbReference type="RefSeq" id="XP_018292060.1">
    <property type="nucleotide sequence ID" value="XM_018441380.1"/>
</dbReference>